<keyword evidence="6 11" id="KW-0547">Nucleotide-binding</keyword>
<comment type="caution">
    <text evidence="17">The sequence shown here is derived from an EMBL/GenBank/DDBJ whole genome shotgun (WGS) entry which is preliminary data.</text>
</comment>
<evidence type="ECO:0000256" key="6">
    <source>
        <dbReference type="ARBA" id="ARBA00022741"/>
    </source>
</evidence>
<dbReference type="EC" id="2.7.11.1" evidence="3"/>
<name>A0ABR0X6D7_REHGL</name>
<reference evidence="17" key="2">
    <citation type="submission" date="2024-01" db="EMBL/GenBank/DDBJ databases">
        <authorList>
            <person name="Ma L."/>
        </authorList>
    </citation>
    <scope>NUCLEOTIDE SEQUENCE</scope>
    <source>
        <strain evidence="17">DH-2019</strain>
        <tissue evidence="17">Leaves</tissue>
    </source>
</reference>
<dbReference type="Pfam" id="PF03822">
    <property type="entry name" value="NAF"/>
    <property type="match status" value="1"/>
</dbReference>
<keyword evidence="8 11" id="KW-0067">ATP-binding</keyword>
<dbReference type="PROSITE" id="PS00107">
    <property type="entry name" value="PROTEIN_KINASE_ATP"/>
    <property type="match status" value="1"/>
</dbReference>
<comment type="catalytic activity">
    <reaction evidence="9">
        <text>L-threonyl-[protein] + ATP = O-phospho-L-threonyl-[protein] + ADP + H(+)</text>
        <dbReference type="Rhea" id="RHEA:46608"/>
        <dbReference type="Rhea" id="RHEA-COMP:11060"/>
        <dbReference type="Rhea" id="RHEA-COMP:11605"/>
        <dbReference type="ChEBI" id="CHEBI:15378"/>
        <dbReference type="ChEBI" id="CHEBI:30013"/>
        <dbReference type="ChEBI" id="CHEBI:30616"/>
        <dbReference type="ChEBI" id="CHEBI:61977"/>
        <dbReference type="ChEBI" id="CHEBI:456216"/>
        <dbReference type="EC" id="2.7.11.1"/>
    </reaction>
</comment>
<proteinExistence type="inferred from homology"/>
<dbReference type="EMBL" id="JABTTQ020001211">
    <property type="protein sequence ID" value="KAK6133535.1"/>
    <property type="molecule type" value="Genomic_DNA"/>
</dbReference>
<dbReference type="PANTHER" id="PTHR43895">
    <property type="entry name" value="CALCIUM/CALMODULIN-DEPENDENT PROTEIN KINASE KINASE-RELATED"/>
    <property type="match status" value="1"/>
</dbReference>
<evidence type="ECO:0000259" key="14">
    <source>
        <dbReference type="PROSITE" id="PS50011"/>
    </source>
</evidence>
<evidence type="ECO:0000256" key="4">
    <source>
        <dbReference type="ARBA" id="ARBA00022527"/>
    </source>
</evidence>
<dbReference type="EMBL" id="JABTTQ020000005">
    <property type="protein sequence ID" value="KAK6154781.1"/>
    <property type="molecule type" value="Genomic_DNA"/>
</dbReference>
<keyword evidence="5" id="KW-0808">Transferase</keyword>
<keyword evidence="13" id="KW-0812">Transmembrane</keyword>
<comment type="catalytic activity">
    <reaction evidence="10">
        <text>L-seryl-[protein] + ATP = O-phospho-L-seryl-[protein] + ADP + H(+)</text>
        <dbReference type="Rhea" id="RHEA:17989"/>
        <dbReference type="Rhea" id="RHEA-COMP:9863"/>
        <dbReference type="Rhea" id="RHEA-COMP:11604"/>
        <dbReference type="ChEBI" id="CHEBI:15378"/>
        <dbReference type="ChEBI" id="CHEBI:29999"/>
        <dbReference type="ChEBI" id="CHEBI:30616"/>
        <dbReference type="ChEBI" id="CHEBI:83421"/>
        <dbReference type="ChEBI" id="CHEBI:456216"/>
        <dbReference type="EC" id="2.7.11.1"/>
    </reaction>
</comment>
<gene>
    <name evidence="17" type="ORF">DH2020_009029</name>
    <name evidence="16" type="ORF">DH2020_032664</name>
</gene>
<evidence type="ECO:0000256" key="7">
    <source>
        <dbReference type="ARBA" id="ARBA00022777"/>
    </source>
</evidence>
<organism evidence="17 18">
    <name type="scientific">Rehmannia glutinosa</name>
    <name type="common">Chinese foxglove</name>
    <dbReference type="NCBI Taxonomy" id="99300"/>
    <lineage>
        <taxon>Eukaryota</taxon>
        <taxon>Viridiplantae</taxon>
        <taxon>Streptophyta</taxon>
        <taxon>Embryophyta</taxon>
        <taxon>Tracheophyta</taxon>
        <taxon>Spermatophyta</taxon>
        <taxon>Magnoliopsida</taxon>
        <taxon>eudicotyledons</taxon>
        <taxon>Gunneridae</taxon>
        <taxon>Pentapetalae</taxon>
        <taxon>asterids</taxon>
        <taxon>lamiids</taxon>
        <taxon>Lamiales</taxon>
        <taxon>Orobanchaceae</taxon>
        <taxon>Rehmannieae</taxon>
        <taxon>Rehmannia</taxon>
    </lineage>
</organism>
<keyword evidence="18" id="KW-1185">Reference proteome</keyword>
<dbReference type="InterPro" id="IPR000719">
    <property type="entry name" value="Prot_kinase_dom"/>
</dbReference>
<dbReference type="SUPFAM" id="SSF56112">
    <property type="entry name" value="Protein kinase-like (PK-like)"/>
    <property type="match status" value="1"/>
</dbReference>
<feature type="transmembrane region" description="Helical" evidence="13">
    <location>
        <begin position="193"/>
        <end position="212"/>
    </location>
</feature>
<evidence type="ECO:0000259" key="15">
    <source>
        <dbReference type="PROSITE" id="PS50816"/>
    </source>
</evidence>
<evidence type="ECO:0000256" key="11">
    <source>
        <dbReference type="PROSITE-ProRule" id="PRU10141"/>
    </source>
</evidence>
<evidence type="ECO:0000256" key="9">
    <source>
        <dbReference type="ARBA" id="ARBA00047899"/>
    </source>
</evidence>
<evidence type="ECO:0000313" key="17">
    <source>
        <dbReference type="EMBL" id="KAK6154781.1"/>
    </source>
</evidence>
<dbReference type="Gene3D" id="1.10.510.10">
    <property type="entry name" value="Transferase(Phosphotransferase) domain 1"/>
    <property type="match status" value="1"/>
</dbReference>
<dbReference type="InterPro" id="IPR017441">
    <property type="entry name" value="Protein_kinase_ATP_BS"/>
</dbReference>
<evidence type="ECO:0000256" key="12">
    <source>
        <dbReference type="RuleBase" id="RU000304"/>
    </source>
</evidence>
<dbReference type="InterPro" id="IPR008271">
    <property type="entry name" value="Ser/Thr_kinase_AS"/>
</dbReference>
<feature type="domain" description="Protein kinase" evidence="14">
    <location>
        <begin position="12"/>
        <end position="266"/>
    </location>
</feature>
<dbReference type="InterPro" id="IPR018451">
    <property type="entry name" value="NAF/FISL_domain"/>
</dbReference>
<dbReference type="InterPro" id="IPR011009">
    <property type="entry name" value="Kinase-like_dom_sf"/>
</dbReference>
<dbReference type="Pfam" id="PF00069">
    <property type="entry name" value="Pkinase"/>
    <property type="match status" value="1"/>
</dbReference>
<dbReference type="PROSITE" id="PS50816">
    <property type="entry name" value="NAF"/>
    <property type="match status" value="1"/>
</dbReference>
<evidence type="ECO:0000256" key="1">
    <source>
        <dbReference type="ARBA" id="ARBA00001936"/>
    </source>
</evidence>
<dbReference type="PROSITE" id="PS00108">
    <property type="entry name" value="PROTEIN_KINASE_ST"/>
    <property type="match status" value="1"/>
</dbReference>
<dbReference type="CDD" id="cd12195">
    <property type="entry name" value="CIPK_C"/>
    <property type="match status" value="1"/>
</dbReference>
<keyword evidence="7" id="KW-0418">Kinase</keyword>
<evidence type="ECO:0000313" key="16">
    <source>
        <dbReference type="EMBL" id="KAK6133535.1"/>
    </source>
</evidence>
<dbReference type="SMART" id="SM00220">
    <property type="entry name" value="S_TKc"/>
    <property type="match status" value="1"/>
</dbReference>
<dbReference type="CDD" id="cd14663">
    <property type="entry name" value="STKc_SnRK3"/>
    <property type="match status" value="1"/>
</dbReference>
<dbReference type="Proteomes" id="UP001318860">
    <property type="component" value="Unassembled WGS sequence"/>
</dbReference>
<comment type="cofactor">
    <cofactor evidence="1">
        <name>Mn(2+)</name>
        <dbReference type="ChEBI" id="CHEBI:29035"/>
    </cofactor>
</comment>
<evidence type="ECO:0000313" key="18">
    <source>
        <dbReference type="Proteomes" id="UP001318860"/>
    </source>
</evidence>
<sequence length="459" mass="52107">MERKGNILMKRYEIGKLLGQGTFAKVHHARNLKTGQSVAIKIIDKEKIMRVGLIDQIKREISVMRLVKHPNVVQLHEVMASKSKIYFAMEYVRGGELFNKVAKGRLKEDAARKYFQQLIAAVDFCHSRGVYHRDLKPENLLLDEFGNLKVSDFGLSALLDSKRQDGLLHTTCGTPAYVAPEVINKRGYDGEKADIWSCGVILFVLLAGYLPFQDSNLMEMYKKICRGEFKCPQWFPPEVRKLLSRILDPNPSSRITLSRIMENSWFKKGFKRIESPDIDLDKEEETSPRSILETFDSDSESCKNEDVPKTASSKPHCLNAFDIISLSQGFDLSGLFEKDRNTSKAHAWFTTLKPPSMVVSKLEELAVTVSFKIKKKDGIVKMQGSKGGRKGQLAIDAEIFEVAPSFHMVEVKKTAGDTLEYVKFRDQELKPSLKDVIWSWQGSGQDLQKQQAVQEEDVH</sequence>
<evidence type="ECO:0000256" key="3">
    <source>
        <dbReference type="ARBA" id="ARBA00012513"/>
    </source>
</evidence>
<keyword evidence="13" id="KW-0472">Membrane</keyword>
<keyword evidence="4 12" id="KW-0723">Serine/threonine-protein kinase</keyword>
<reference evidence="17 18" key="1">
    <citation type="journal article" date="2021" name="Comput. Struct. Biotechnol. J.">
        <title>De novo genome assembly of the potent medicinal plant Rehmannia glutinosa using nanopore technology.</title>
        <authorList>
            <person name="Ma L."/>
            <person name="Dong C."/>
            <person name="Song C."/>
            <person name="Wang X."/>
            <person name="Zheng X."/>
            <person name="Niu Y."/>
            <person name="Chen S."/>
            <person name="Feng W."/>
        </authorList>
    </citation>
    <scope>NUCLEOTIDE SEQUENCE [LARGE SCALE GENOMIC DNA]</scope>
    <source>
        <strain evidence="17">DH-2019</strain>
    </source>
</reference>
<evidence type="ECO:0000256" key="5">
    <source>
        <dbReference type="ARBA" id="ARBA00022679"/>
    </source>
</evidence>
<evidence type="ECO:0000256" key="8">
    <source>
        <dbReference type="ARBA" id="ARBA00022840"/>
    </source>
</evidence>
<dbReference type="InterPro" id="IPR004041">
    <property type="entry name" value="NAF_dom"/>
</dbReference>
<feature type="domain" description="NAF" evidence="15">
    <location>
        <begin position="313"/>
        <end position="337"/>
    </location>
</feature>
<feature type="binding site" evidence="11">
    <location>
        <position position="41"/>
    </location>
    <ligand>
        <name>ATP</name>
        <dbReference type="ChEBI" id="CHEBI:30616"/>
    </ligand>
</feature>
<evidence type="ECO:0000256" key="10">
    <source>
        <dbReference type="ARBA" id="ARBA00048679"/>
    </source>
</evidence>
<dbReference type="PROSITE" id="PS50011">
    <property type="entry name" value="PROTEIN_KINASE_DOM"/>
    <property type="match status" value="1"/>
</dbReference>
<evidence type="ECO:0000256" key="13">
    <source>
        <dbReference type="SAM" id="Phobius"/>
    </source>
</evidence>
<dbReference type="Gene3D" id="3.30.310.80">
    <property type="entry name" value="Kinase associated domain 1, KA1"/>
    <property type="match status" value="1"/>
</dbReference>
<protein>
    <recommendedName>
        <fullName evidence="3">non-specific serine/threonine protein kinase</fullName>
        <ecNumber evidence="3">2.7.11.1</ecNumber>
    </recommendedName>
</protein>
<dbReference type="PANTHER" id="PTHR43895:SF3">
    <property type="entry name" value="CBL-INTERACTING SERINE_THREONINE-PROTEIN KINASE 20"/>
    <property type="match status" value="1"/>
</dbReference>
<accession>A0ABR0X6D7</accession>
<evidence type="ECO:0000256" key="2">
    <source>
        <dbReference type="ARBA" id="ARBA00006234"/>
    </source>
</evidence>
<keyword evidence="13" id="KW-1133">Transmembrane helix</keyword>
<comment type="similarity">
    <text evidence="2">Belongs to the protein kinase superfamily. CAMK Ser/Thr protein kinase family. SNF1 subfamily.</text>
</comment>